<dbReference type="KEGG" id="scy:SCATT_55810"/>
<dbReference type="RefSeq" id="WP_014146284.1">
    <property type="nucleotide sequence ID" value="NC_016111.1"/>
</dbReference>
<dbReference type="Proteomes" id="UP000007842">
    <property type="component" value="Chromosome"/>
</dbReference>
<accession>F8JSP6</accession>
<evidence type="ECO:0000313" key="2">
    <source>
        <dbReference type="Proteomes" id="UP000007842"/>
    </source>
</evidence>
<dbReference type="STRING" id="1003195.SCATT_55810"/>
<dbReference type="PATRIC" id="fig|1003195.11.peg.6996"/>
<proteinExistence type="predicted"/>
<dbReference type="eggNOG" id="ENOG5031XWE">
    <property type="taxonomic scope" value="Bacteria"/>
</dbReference>
<name>F8JSP6_STREN</name>
<dbReference type="OrthoDB" id="4348933at2"/>
<dbReference type="AlphaFoldDB" id="F8JSP6"/>
<accession>G8X184</accession>
<gene>
    <name evidence="1" type="ordered locus">SCATT_55810</name>
</gene>
<protein>
    <submittedName>
        <fullName evidence="1">Uncharacterized protein</fullName>
    </submittedName>
</protein>
<keyword evidence="2" id="KW-1185">Reference proteome</keyword>
<evidence type="ECO:0000313" key="1">
    <source>
        <dbReference type="EMBL" id="AEW97952.1"/>
    </source>
</evidence>
<reference evidence="2" key="1">
    <citation type="submission" date="2011-12" db="EMBL/GenBank/DDBJ databases">
        <title>Complete genome sequence of Streptomyces cattleya strain DSM 46488.</title>
        <authorList>
            <person name="Ou H.-Y."/>
            <person name="Li P."/>
            <person name="Zhao C."/>
            <person name="O'Hagan D."/>
            <person name="Deng Z."/>
        </authorList>
    </citation>
    <scope>NUCLEOTIDE SEQUENCE [LARGE SCALE GENOMIC DNA]</scope>
    <source>
        <strain evidence="2">ATCC 35852 / DSM 46488 / JCM 4925 / NBRC 14057 / NRRL 8057</strain>
    </source>
</reference>
<sequence length="101" mass="11004">MSRERLRRIRETNLRVAAAVADIEGLYTALLATRDPAVRAELLGALALAGRRLARVATVPAAPVTPPLLPRSRRMRRRALAARGADWLAARLTGTDRQGRG</sequence>
<dbReference type="HOGENOM" id="CLU_2290012_0_0_11"/>
<dbReference type="KEGG" id="sct:SCAT_5582"/>
<organism evidence="1 2">
    <name type="scientific">Streptantibioticus cattleyicolor (strain ATCC 35852 / DSM 46488 / JCM 4925 / NBRC 14057 / NRRL 8057)</name>
    <name type="common">Streptomyces cattleya</name>
    <dbReference type="NCBI Taxonomy" id="1003195"/>
    <lineage>
        <taxon>Bacteria</taxon>
        <taxon>Bacillati</taxon>
        <taxon>Actinomycetota</taxon>
        <taxon>Actinomycetes</taxon>
        <taxon>Kitasatosporales</taxon>
        <taxon>Streptomycetaceae</taxon>
        <taxon>Streptantibioticus</taxon>
    </lineage>
</organism>
<dbReference type="EMBL" id="CP003219">
    <property type="protein sequence ID" value="AEW97952.1"/>
    <property type="molecule type" value="Genomic_DNA"/>
</dbReference>